<comment type="subcellular location">
    <subcellularLocation>
        <location evidence="1">Nucleus</location>
    </subcellularLocation>
</comment>
<dbReference type="Pfam" id="PF10516">
    <property type="entry name" value="SHNi-TPR"/>
    <property type="match status" value="1"/>
</dbReference>
<evidence type="ECO:0000256" key="5">
    <source>
        <dbReference type="ARBA" id="ARBA00023242"/>
    </source>
</evidence>
<evidence type="ECO:0000256" key="8">
    <source>
        <dbReference type="SAM" id="MobiDB-lite"/>
    </source>
</evidence>
<keyword evidence="4 6" id="KW-0802">TPR repeat</keyword>
<accession>A0ABQ9HV33</accession>
<evidence type="ECO:0000256" key="2">
    <source>
        <dbReference type="ARBA" id="ARBA00008402"/>
    </source>
</evidence>
<dbReference type="Gene3D" id="1.25.40.10">
    <property type="entry name" value="Tetratricopeptide repeat domain"/>
    <property type="match status" value="1"/>
</dbReference>
<feature type="compositionally biased region" description="Acidic residues" evidence="8">
    <location>
        <begin position="105"/>
        <end position="116"/>
    </location>
</feature>
<dbReference type="PANTHER" id="PTHR15081:SF1">
    <property type="entry name" value="NUCLEAR AUTOANTIGENIC SPERM PROTEIN"/>
    <property type="match status" value="1"/>
</dbReference>
<sequence>MENQTSASNLASGNEEIDTKQKAYTHLAQGKRHLLVKDYYEAANSLADACSYFDTLYGTGANECGEVYFNYGKALLELGRSESNVLGLGENPDGKDDESEKSSDEDANENGEEDSNGDAKNEEKDDSEDEKEAQTSEGAKGDVEEAGKFKLDASGTAEGEDLGQEDDSEDNLKLAWEVLELAKTIFERQAKTDKKFELKLAEVYFKLCEVGLESGVYDQAIEDMKVCLEIQKVNLKDDDRILAESFYELGIAYSLKNDYDVAITEFGKAIQVLEKRVNNLQEMLKQGVPMEVKESDPFYSVEGEIKELNELIPEIREKMSDLQDAKKETVNYIRDQLMKDRPSASSEAACSSASTPAPAAVDAKPVAVMDISHLVRKKRKLDCEVGDETSLKQACTEATVADRKAPE</sequence>
<dbReference type="PANTHER" id="PTHR15081">
    <property type="entry name" value="NUCLEAR AUTOANTIGENIC SPERM PROTEIN NASP -RELATED"/>
    <property type="match status" value="1"/>
</dbReference>
<evidence type="ECO:0000313" key="10">
    <source>
        <dbReference type="EMBL" id="KAJ8887931.1"/>
    </source>
</evidence>
<feature type="compositionally biased region" description="Basic and acidic residues" evidence="8">
    <location>
        <begin position="139"/>
        <end position="148"/>
    </location>
</feature>
<dbReference type="InterPro" id="IPR019544">
    <property type="entry name" value="Tetratricopeptide_SHNi-TPR_dom"/>
</dbReference>
<dbReference type="InterPro" id="IPR019734">
    <property type="entry name" value="TPR_rpt"/>
</dbReference>
<dbReference type="InterPro" id="IPR051730">
    <property type="entry name" value="NASP-like"/>
</dbReference>
<evidence type="ECO:0000256" key="6">
    <source>
        <dbReference type="PROSITE-ProRule" id="PRU00339"/>
    </source>
</evidence>
<comment type="similarity">
    <text evidence="2">Belongs to the NASP family.</text>
</comment>
<dbReference type="SUPFAM" id="SSF48452">
    <property type="entry name" value="TPR-like"/>
    <property type="match status" value="1"/>
</dbReference>
<feature type="coiled-coil region" evidence="7">
    <location>
        <begin position="263"/>
        <end position="325"/>
    </location>
</feature>
<protein>
    <recommendedName>
        <fullName evidence="9">Tetratricopeptide SHNi-TPR domain-containing protein</fullName>
    </recommendedName>
</protein>
<organism evidence="10 11">
    <name type="scientific">Dryococelus australis</name>
    <dbReference type="NCBI Taxonomy" id="614101"/>
    <lineage>
        <taxon>Eukaryota</taxon>
        <taxon>Metazoa</taxon>
        <taxon>Ecdysozoa</taxon>
        <taxon>Arthropoda</taxon>
        <taxon>Hexapoda</taxon>
        <taxon>Insecta</taxon>
        <taxon>Pterygota</taxon>
        <taxon>Neoptera</taxon>
        <taxon>Polyneoptera</taxon>
        <taxon>Phasmatodea</taxon>
        <taxon>Verophasmatodea</taxon>
        <taxon>Anareolatae</taxon>
        <taxon>Phasmatidae</taxon>
        <taxon>Eurycanthinae</taxon>
        <taxon>Dryococelus</taxon>
    </lineage>
</organism>
<feature type="repeat" description="TPR" evidence="6">
    <location>
        <begin position="243"/>
        <end position="276"/>
    </location>
</feature>
<evidence type="ECO:0000256" key="4">
    <source>
        <dbReference type="ARBA" id="ARBA00022803"/>
    </source>
</evidence>
<comment type="caution">
    <text evidence="10">The sequence shown here is derived from an EMBL/GenBank/DDBJ whole genome shotgun (WGS) entry which is preliminary data.</text>
</comment>
<evidence type="ECO:0000256" key="3">
    <source>
        <dbReference type="ARBA" id="ARBA00022737"/>
    </source>
</evidence>
<feature type="region of interest" description="Disordered" evidence="8">
    <location>
        <begin position="84"/>
        <end position="148"/>
    </location>
</feature>
<keyword evidence="3" id="KW-0677">Repeat</keyword>
<feature type="compositionally biased region" description="Basic and acidic residues" evidence="8">
    <location>
        <begin position="92"/>
        <end position="104"/>
    </location>
</feature>
<evidence type="ECO:0000313" key="11">
    <source>
        <dbReference type="Proteomes" id="UP001159363"/>
    </source>
</evidence>
<gene>
    <name evidence="10" type="ORF">PR048_007415</name>
</gene>
<dbReference type="EMBL" id="JARBHB010000003">
    <property type="protein sequence ID" value="KAJ8887931.1"/>
    <property type="molecule type" value="Genomic_DNA"/>
</dbReference>
<evidence type="ECO:0000259" key="9">
    <source>
        <dbReference type="Pfam" id="PF10516"/>
    </source>
</evidence>
<evidence type="ECO:0000256" key="7">
    <source>
        <dbReference type="SAM" id="Coils"/>
    </source>
</evidence>
<evidence type="ECO:0000256" key="1">
    <source>
        <dbReference type="ARBA" id="ARBA00004123"/>
    </source>
</evidence>
<name>A0ABQ9HV33_9NEOP</name>
<keyword evidence="7" id="KW-0175">Coiled coil</keyword>
<keyword evidence="11" id="KW-1185">Reference proteome</keyword>
<dbReference type="InterPro" id="IPR011990">
    <property type="entry name" value="TPR-like_helical_dom_sf"/>
</dbReference>
<keyword evidence="5" id="KW-0539">Nucleus</keyword>
<feature type="domain" description="Tetratricopeptide SHNi-TPR" evidence="9">
    <location>
        <begin position="201"/>
        <end position="235"/>
    </location>
</feature>
<reference evidence="10 11" key="1">
    <citation type="submission" date="2023-02" db="EMBL/GenBank/DDBJ databases">
        <title>LHISI_Scaffold_Assembly.</title>
        <authorList>
            <person name="Stuart O.P."/>
            <person name="Cleave R."/>
            <person name="Magrath M.J.L."/>
            <person name="Mikheyev A.S."/>
        </authorList>
    </citation>
    <scope>NUCLEOTIDE SEQUENCE [LARGE SCALE GENOMIC DNA]</scope>
    <source>
        <strain evidence="10">Daus_M_001</strain>
        <tissue evidence="10">Leg muscle</tissue>
    </source>
</reference>
<dbReference type="PROSITE" id="PS50005">
    <property type="entry name" value="TPR"/>
    <property type="match status" value="1"/>
</dbReference>
<dbReference type="Proteomes" id="UP001159363">
    <property type="component" value="Chromosome 3"/>
</dbReference>
<proteinExistence type="inferred from homology"/>